<evidence type="ECO:0000313" key="5">
    <source>
        <dbReference type="Proteomes" id="UP000001292"/>
    </source>
</evidence>
<name>B4HN96_DROSE</name>
<organism evidence="5">
    <name type="scientific">Drosophila sechellia</name>
    <name type="common">Fruit fly</name>
    <dbReference type="NCBI Taxonomy" id="7238"/>
    <lineage>
        <taxon>Eukaryota</taxon>
        <taxon>Metazoa</taxon>
        <taxon>Ecdysozoa</taxon>
        <taxon>Arthropoda</taxon>
        <taxon>Hexapoda</taxon>
        <taxon>Insecta</taxon>
        <taxon>Pterygota</taxon>
        <taxon>Neoptera</taxon>
        <taxon>Endopterygota</taxon>
        <taxon>Diptera</taxon>
        <taxon>Brachycera</taxon>
        <taxon>Muscomorpha</taxon>
        <taxon>Ephydroidea</taxon>
        <taxon>Drosophilidae</taxon>
        <taxon>Drosophila</taxon>
        <taxon>Sophophora</taxon>
    </lineage>
</organism>
<feature type="region of interest" description="Disordered" evidence="1">
    <location>
        <begin position="705"/>
        <end position="724"/>
    </location>
</feature>
<dbReference type="Gene3D" id="1.20.1370.10">
    <property type="entry name" value="Hemocyanin, N-terminal domain"/>
    <property type="match status" value="1"/>
</dbReference>
<dbReference type="GO" id="GO:0097009">
    <property type="term" value="P:energy homeostasis"/>
    <property type="evidence" value="ECO:0007669"/>
    <property type="project" value="EnsemblMetazoa"/>
</dbReference>
<feature type="compositionally biased region" description="Basic residues" evidence="1">
    <location>
        <begin position="371"/>
        <end position="403"/>
    </location>
</feature>
<dbReference type="Pfam" id="PF00372">
    <property type="entry name" value="Hemocyanin_M"/>
    <property type="match status" value="1"/>
</dbReference>
<dbReference type="SUPFAM" id="SSF48050">
    <property type="entry name" value="Hemocyanin, N-terminal domain"/>
    <property type="match status" value="1"/>
</dbReference>
<feature type="domain" description="Hemocyanin N-terminal" evidence="3">
    <location>
        <begin position="27"/>
        <end position="142"/>
    </location>
</feature>
<feature type="compositionally biased region" description="Polar residues" evidence="1">
    <location>
        <begin position="713"/>
        <end position="724"/>
    </location>
</feature>
<dbReference type="GO" id="GO:0016201">
    <property type="term" value="P:synaptic target inhibition"/>
    <property type="evidence" value="ECO:0007669"/>
    <property type="project" value="EnsemblMetazoa"/>
</dbReference>
<dbReference type="InterPro" id="IPR000896">
    <property type="entry name" value="Hemocyanin/hexamerin_mid_dom"/>
</dbReference>
<dbReference type="Pfam" id="PF03722">
    <property type="entry name" value="Hemocyanin_N"/>
    <property type="match status" value="1"/>
</dbReference>
<dbReference type="PRINTS" id="PR00187">
    <property type="entry name" value="HAEMOCYANIN"/>
</dbReference>
<sequence length="763" mass="88936">MTNTDLKALELLFQRPLEPAFTTRDSGKTVLELPDSFYTDRYRNDTEEVGNRFSKDVDLKIPIQELSNVPSLEFTKKIGLKNQFSLFNNRHREIASELITLFMGAPNLRQFVSLCVYTKDRVNPVLFQYAYAVAVAHRPDTREVPITNISQIFPSNFVEPSAFRDARQEASVIGESGARVHVDIPQNYTASDREDEQRLAYFREDIGVNSHHWHWHLVYPTTGPTEVVNKDRRGELFYYMHHQILARYNVERFCNNLKKVQPLNNLRVEVPEGYFPKILSSTNNRTYPARVTNQKLRDVDRHDGRVEISDVERWRDRVLAAIDQGYVEDHSINMIMHQNSDEQHLQDSSYESTKPIGHEINIPPHSLPGHSKSHINSRQSQKRRNFQKNSKYFRKLASIKKFKNKNDPQKSPIYGSSTELKTETKNYSERSQPRKQSRKKFLKSTGEKLKTRTLKIRKSAKTNIKNQKSSSRFSMDSQDVSNPKTRGQVYTVPKPKDANASQLPDEPKNEIGLELSNITQFDRGSSTTWVSKLNKSFVSSGPTDLYDFRPLDIHSYLKFFESSHSIPSYTKVPWPAPVKPVKRSARSKEKKVVLHLAPRKQIKKKYCTTGLCKRPSCFARPYKYHLFRFEICRRKRKAPVKAVSCQTEVNRNRCDLCEFSRPKSDPDEPFMIEMKRRQNREQLKQYYLKMAAREKISRTETLFDKEPDLKPTEPTTKPFSKSRTTCNNVGKMRHELKQCLVTLNLCGRLVEDWLQLSRCKRRN</sequence>
<feature type="domain" description="Hemocyanin middle" evidence="2">
    <location>
        <begin position="150"/>
        <end position="335"/>
    </location>
</feature>
<dbReference type="EMBL" id="CH480816">
    <property type="protein sequence ID" value="EDW48378.1"/>
    <property type="molecule type" value="Genomic_DNA"/>
</dbReference>
<protein>
    <submittedName>
        <fullName evidence="4">GM19941</fullName>
    </submittedName>
</protein>
<dbReference type="SUPFAM" id="SSF48056">
    <property type="entry name" value="Di-copper centre-containing domain"/>
    <property type="match status" value="1"/>
</dbReference>
<dbReference type="PROSITE" id="PS00209">
    <property type="entry name" value="HEMOCYANIN_1"/>
    <property type="match status" value="1"/>
</dbReference>
<dbReference type="Gene3D" id="1.10.1280.10">
    <property type="entry name" value="Di-copper center containing domain from catechol oxidase"/>
    <property type="match status" value="1"/>
</dbReference>
<dbReference type="PhylomeDB" id="B4HN96"/>
<feature type="compositionally biased region" description="Basic residues" evidence="1">
    <location>
        <begin position="451"/>
        <end position="460"/>
    </location>
</feature>
<dbReference type="GO" id="GO:0005616">
    <property type="term" value="C:larval serum protein complex"/>
    <property type="evidence" value="ECO:0007669"/>
    <property type="project" value="EnsemblMetazoa"/>
</dbReference>
<feature type="compositionally biased region" description="Basic residues" evidence="1">
    <location>
        <begin position="433"/>
        <end position="442"/>
    </location>
</feature>
<dbReference type="HOGENOM" id="CLU_365742_0_0_1"/>
<gene>
    <name evidence="4" type="primary">Dsec\GM19941</name>
    <name evidence="4" type="ORF">Dsec_GM19941</name>
</gene>
<evidence type="ECO:0000256" key="1">
    <source>
        <dbReference type="SAM" id="MobiDB-lite"/>
    </source>
</evidence>
<dbReference type="SMR" id="B4HN96"/>
<keyword evidence="5" id="KW-1185">Reference proteome</keyword>
<dbReference type="STRING" id="7238.B4HN96"/>
<dbReference type="InterPro" id="IPR036697">
    <property type="entry name" value="Hemocyanin_N_sf"/>
</dbReference>
<feature type="compositionally biased region" description="Polar residues" evidence="1">
    <location>
        <begin position="461"/>
        <end position="485"/>
    </location>
</feature>
<feature type="region of interest" description="Disordered" evidence="1">
    <location>
        <begin position="340"/>
        <end position="506"/>
    </location>
</feature>
<dbReference type="GO" id="GO:0008045">
    <property type="term" value="P:motor neuron axon guidance"/>
    <property type="evidence" value="ECO:0007669"/>
    <property type="project" value="EnsemblMetazoa"/>
</dbReference>
<dbReference type="FunFam" id="1.20.1370.10:FF:000001">
    <property type="entry name" value="Phenoloxidase 2"/>
    <property type="match status" value="1"/>
</dbReference>
<dbReference type="AlphaFoldDB" id="B4HN96"/>
<reference evidence="4 5" key="1">
    <citation type="journal article" date="2007" name="Nature">
        <title>Evolution of genes and genomes on the Drosophila phylogeny.</title>
        <authorList>
            <consortium name="Drosophila 12 Genomes Consortium"/>
            <person name="Clark A.G."/>
            <person name="Eisen M.B."/>
            <person name="Smith D.R."/>
            <person name="Bergman C.M."/>
            <person name="Oliver B."/>
            <person name="Markow T.A."/>
            <person name="Kaufman T.C."/>
            <person name="Kellis M."/>
            <person name="Gelbart W."/>
            <person name="Iyer V.N."/>
            <person name="Pollard D.A."/>
            <person name="Sackton T.B."/>
            <person name="Larracuente A.M."/>
            <person name="Singh N.D."/>
            <person name="Abad J.P."/>
            <person name="Abt D.N."/>
            <person name="Adryan B."/>
            <person name="Aguade M."/>
            <person name="Akashi H."/>
            <person name="Anderson W.W."/>
            <person name="Aquadro C.F."/>
            <person name="Ardell D.H."/>
            <person name="Arguello R."/>
            <person name="Artieri C.G."/>
            <person name="Barbash D.A."/>
            <person name="Barker D."/>
            <person name="Barsanti P."/>
            <person name="Batterham P."/>
            <person name="Batzoglou S."/>
            <person name="Begun D."/>
            <person name="Bhutkar A."/>
            <person name="Blanco E."/>
            <person name="Bosak S.A."/>
            <person name="Bradley R.K."/>
            <person name="Brand A.D."/>
            <person name="Brent M.R."/>
            <person name="Brooks A.N."/>
            <person name="Brown R.H."/>
            <person name="Butlin R.K."/>
            <person name="Caggese C."/>
            <person name="Calvi B.R."/>
            <person name="Bernardo de Carvalho A."/>
            <person name="Caspi A."/>
            <person name="Castrezana S."/>
            <person name="Celniker S.E."/>
            <person name="Chang J.L."/>
            <person name="Chapple C."/>
            <person name="Chatterji S."/>
            <person name="Chinwalla A."/>
            <person name="Civetta A."/>
            <person name="Clifton S.W."/>
            <person name="Comeron J.M."/>
            <person name="Costello J.C."/>
            <person name="Coyne J.A."/>
            <person name="Daub J."/>
            <person name="David R.G."/>
            <person name="Delcher A.L."/>
            <person name="Delehaunty K."/>
            <person name="Do C.B."/>
            <person name="Ebling H."/>
            <person name="Edwards K."/>
            <person name="Eickbush T."/>
            <person name="Evans J.D."/>
            <person name="Filipski A."/>
            <person name="Findeiss S."/>
            <person name="Freyhult E."/>
            <person name="Fulton L."/>
            <person name="Fulton R."/>
            <person name="Garcia A.C."/>
            <person name="Gardiner A."/>
            <person name="Garfield D.A."/>
            <person name="Garvin B.E."/>
            <person name="Gibson G."/>
            <person name="Gilbert D."/>
            <person name="Gnerre S."/>
            <person name="Godfrey J."/>
            <person name="Good R."/>
            <person name="Gotea V."/>
            <person name="Gravely B."/>
            <person name="Greenberg A.J."/>
            <person name="Griffiths-Jones S."/>
            <person name="Gross S."/>
            <person name="Guigo R."/>
            <person name="Gustafson E.A."/>
            <person name="Haerty W."/>
            <person name="Hahn M.W."/>
            <person name="Halligan D.L."/>
            <person name="Halpern A.L."/>
            <person name="Halter G.M."/>
            <person name="Han M.V."/>
            <person name="Heger A."/>
            <person name="Hillier L."/>
            <person name="Hinrichs A.S."/>
            <person name="Holmes I."/>
            <person name="Hoskins R.A."/>
            <person name="Hubisz M.J."/>
            <person name="Hultmark D."/>
            <person name="Huntley M.A."/>
            <person name="Jaffe D.B."/>
            <person name="Jagadeeshan S."/>
            <person name="Jeck W.R."/>
            <person name="Johnson J."/>
            <person name="Jones C.D."/>
            <person name="Jordan W.C."/>
            <person name="Karpen G.H."/>
            <person name="Kataoka E."/>
            <person name="Keightley P.D."/>
            <person name="Kheradpour P."/>
            <person name="Kirkness E.F."/>
            <person name="Koerich L.B."/>
            <person name="Kristiansen K."/>
            <person name="Kudrna D."/>
            <person name="Kulathinal R.J."/>
            <person name="Kumar S."/>
            <person name="Kwok R."/>
            <person name="Lander E."/>
            <person name="Langley C.H."/>
            <person name="Lapoint R."/>
            <person name="Lazzaro B.P."/>
            <person name="Lee S.J."/>
            <person name="Levesque L."/>
            <person name="Li R."/>
            <person name="Lin C.F."/>
            <person name="Lin M.F."/>
            <person name="Lindblad-Toh K."/>
            <person name="Llopart A."/>
            <person name="Long M."/>
            <person name="Low L."/>
            <person name="Lozovsky E."/>
            <person name="Lu J."/>
            <person name="Luo M."/>
            <person name="Machado C.A."/>
            <person name="Makalowski W."/>
            <person name="Marzo M."/>
            <person name="Matsuda M."/>
            <person name="Matzkin L."/>
            <person name="McAllister B."/>
            <person name="McBride C.S."/>
            <person name="McKernan B."/>
            <person name="McKernan K."/>
            <person name="Mendez-Lago M."/>
            <person name="Minx P."/>
            <person name="Mollenhauer M.U."/>
            <person name="Montooth K."/>
            <person name="Mount S.M."/>
            <person name="Mu X."/>
            <person name="Myers E."/>
            <person name="Negre B."/>
            <person name="Newfeld S."/>
            <person name="Nielsen R."/>
            <person name="Noor M.A."/>
            <person name="O'Grady P."/>
            <person name="Pachter L."/>
            <person name="Papaceit M."/>
            <person name="Parisi M.J."/>
            <person name="Parisi M."/>
            <person name="Parts L."/>
            <person name="Pedersen J.S."/>
            <person name="Pesole G."/>
            <person name="Phillippy A.M."/>
            <person name="Ponting C.P."/>
            <person name="Pop M."/>
            <person name="Porcelli D."/>
            <person name="Powell J.R."/>
            <person name="Prohaska S."/>
            <person name="Pruitt K."/>
            <person name="Puig M."/>
            <person name="Quesneville H."/>
            <person name="Ram K.R."/>
            <person name="Rand D."/>
            <person name="Rasmussen M.D."/>
            <person name="Reed L.K."/>
            <person name="Reenan R."/>
            <person name="Reily A."/>
            <person name="Remington K.A."/>
            <person name="Rieger T.T."/>
            <person name="Ritchie M.G."/>
            <person name="Robin C."/>
            <person name="Rogers Y.H."/>
            <person name="Rohde C."/>
            <person name="Rozas J."/>
            <person name="Rubenfield M.J."/>
            <person name="Ruiz A."/>
            <person name="Russo S."/>
            <person name="Salzberg S.L."/>
            <person name="Sanchez-Gracia A."/>
            <person name="Saranga D.J."/>
            <person name="Sato H."/>
            <person name="Schaeffer S.W."/>
            <person name="Schatz M.C."/>
            <person name="Schlenke T."/>
            <person name="Schwartz R."/>
            <person name="Segarra C."/>
            <person name="Singh R.S."/>
            <person name="Sirot L."/>
            <person name="Sirota M."/>
            <person name="Sisneros N.B."/>
            <person name="Smith C.D."/>
            <person name="Smith T.F."/>
            <person name="Spieth J."/>
            <person name="Stage D.E."/>
            <person name="Stark A."/>
            <person name="Stephan W."/>
            <person name="Strausberg R.L."/>
            <person name="Strempel S."/>
            <person name="Sturgill D."/>
            <person name="Sutton G."/>
            <person name="Sutton G.G."/>
            <person name="Tao W."/>
            <person name="Teichmann S."/>
            <person name="Tobari Y.N."/>
            <person name="Tomimura Y."/>
            <person name="Tsolas J.M."/>
            <person name="Valente V.L."/>
            <person name="Venter E."/>
            <person name="Venter J.C."/>
            <person name="Vicario S."/>
            <person name="Vieira F.G."/>
            <person name="Vilella A.J."/>
            <person name="Villasante A."/>
            <person name="Walenz B."/>
            <person name="Wang J."/>
            <person name="Wasserman M."/>
            <person name="Watts T."/>
            <person name="Wilson D."/>
            <person name="Wilson R.K."/>
            <person name="Wing R.A."/>
            <person name="Wolfner M.F."/>
            <person name="Wong A."/>
            <person name="Wong G.K."/>
            <person name="Wu C.I."/>
            <person name="Wu G."/>
            <person name="Yamamoto D."/>
            <person name="Yang H.P."/>
            <person name="Yang S.P."/>
            <person name="Yorke J.A."/>
            <person name="Yoshida K."/>
            <person name="Zdobnov E."/>
            <person name="Zhang P."/>
            <person name="Zhang Y."/>
            <person name="Zimin A.V."/>
            <person name="Baldwin J."/>
            <person name="Abdouelleil A."/>
            <person name="Abdulkadir J."/>
            <person name="Abebe A."/>
            <person name="Abera B."/>
            <person name="Abreu J."/>
            <person name="Acer S.C."/>
            <person name="Aftuck L."/>
            <person name="Alexander A."/>
            <person name="An P."/>
            <person name="Anderson E."/>
            <person name="Anderson S."/>
            <person name="Arachi H."/>
            <person name="Azer M."/>
            <person name="Bachantsang P."/>
            <person name="Barry A."/>
            <person name="Bayul T."/>
            <person name="Berlin A."/>
            <person name="Bessette D."/>
            <person name="Bloom T."/>
            <person name="Blye J."/>
            <person name="Boguslavskiy L."/>
            <person name="Bonnet C."/>
            <person name="Boukhgalter B."/>
            <person name="Bourzgui I."/>
            <person name="Brown A."/>
            <person name="Cahill P."/>
            <person name="Channer S."/>
            <person name="Cheshatsang Y."/>
            <person name="Chuda L."/>
            <person name="Citroen M."/>
            <person name="Collymore A."/>
            <person name="Cooke P."/>
            <person name="Costello M."/>
            <person name="D'Aco K."/>
            <person name="Daza R."/>
            <person name="De Haan G."/>
            <person name="DeGray S."/>
            <person name="DeMaso C."/>
            <person name="Dhargay N."/>
            <person name="Dooley K."/>
            <person name="Dooley E."/>
            <person name="Doricent M."/>
            <person name="Dorje P."/>
            <person name="Dorjee K."/>
            <person name="Dupes A."/>
            <person name="Elong R."/>
            <person name="Falk J."/>
            <person name="Farina A."/>
            <person name="Faro S."/>
            <person name="Ferguson D."/>
            <person name="Fisher S."/>
            <person name="Foley C.D."/>
            <person name="Franke A."/>
            <person name="Friedrich D."/>
            <person name="Gadbois L."/>
            <person name="Gearin G."/>
            <person name="Gearin C.R."/>
            <person name="Giannoukos G."/>
            <person name="Goode T."/>
            <person name="Graham J."/>
            <person name="Grandbois E."/>
            <person name="Grewal S."/>
            <person name="Gyaltsen K."/>
            <person name="Hafez N."/>
            <person name="Hagos B."/>
            <person name="Hall J."/>
            <person name="Henson C."/>
            <person name="Hollinger A."/>
            <person name="Honan T."/>
            <person name="Huard M.D."/>
            <person name="Hughes L."/>
            <person name="Hurhula B."/>
            <person name="Husby M.E."/>
            <person name="Kamat A."/>
            <person name="Kanga B."/>
            <person name="Kashin S."/>
            <person name="Khazanovich D."/>
            <person name="Kisner P."/>
            <person name="Lance K."/>
            <person name="Lara M."/>
            <person name="Lee W."/>
            <person name="Lennon N."/>
            <person name="Letendre F."/>
            <person name="LeVine R."/>
            <person name="Lipovsky A."/>
            <person name="Liu X."/>
            <person name="Liu J."/>
            <person name="Liu S."/>
            <person name="Lokyitsang T."/>
            <person name="Lokyitsang Y."/>
            <person name="Lubonja R."/>
            <person name="Lui A."/>
            <person name="MacDonald P."/>
            <person name="Magnisalis V."/>
            <person name="Maru K."/>
            <person name="Matthews C."/>
            <person name="McCusker W."/>
            <person name="McDonough S."/>
            <person name="Mehta T."/>
            <person name="Meldrim J."/>
            <person name="Meneus L."/>
            <person name="Mihai O."/>
            <person name="Mihalev A."/>
            <person name="Mihova T."/>
            <person name="Mittelman R."/>
            <person name="Mlenga V."/>
            <person name="Montmayeur A."/>
            <person name="Mulrain L."/>
            <person name="Navidi A."/>
            <person name="Naylor J."/>
            <person name="Negash T."/>
            <person name="Nguyen T."/>
            <person name="Nguyen N."/>
            <person name="Nicol R."/>
            <person name="Norbu C."/>
            <person name="Norbu N."/>
            <person name="Novod N."/>
            <person name="O'Neill B."/>
            <person name="Osman S."/>
            <person name="Markiewicz E."/>
            <person name="Oyono O.L."/>
            <person name="Patti C."/>
            <person name="Phunkhang P."/>
            <person name="Pierre F."/>
            <person name="Priest M."/>
            <person name="Raghuraman S."/>
            <person name="Rege F."/>
            <person name="Reyes R."/>
            <person name="Rise C."/>
            <person name="Rogov P."/>
            <person name="Ross K."/>
            <person name="Ryan E."/>
            <person name="Settipalli S."/>
            <person name="Shea T."/>
            <person name="Sherpa N."/>
            <person name="Shi L."/>
            <person name="Shih D."/>
            <person name="Sparrow T."/>
            <person name="Spaulding J."/>
            <person name="Stalker J."/>
            <person name="Stange-Thomann N."/>
            <person name="Stavropoulos S."/>
            <person name="Stone C."/>
            <person name="Strader C."/>
            <person name="Tesfaye S."/>
            <person name="Thomson T."/>
            <person name="Thoulutsang Y."/>
            <person name="Thoulutsang D."/>
            <person name="Topham K."/>
            <person name="Topping I."/>
            <person name="Tsamla T."/>
            <person name="Vassiliev H."/>
            <person name="Vo A."/>
            <person name="Wangchuk T."/>
            <person name="Wangdi T."/>
            <person name="Weiand M."/>
            <person name="Wilkinson J."/>
            <person name="Wilson A."/>
            <person name="Yadav S."/>
            <person name="Young G."/>
            <person name="Yu Q."/>
            <person name="Zembek L."/>
            <person name="Zhong D."/>
            <person name="Zimmer A."/>
            <person name="Zwirko Z."/>
            <person name="Jaffe D.B."/>
            <person name="Alvarez P."/>
            <person name="Brockman W."/>
            <person name="Butler J."/>
            <person name="Chin C."/>
            <person name="Gnerre S."/>
            <person name="Grabherr M."/>
            <person name="Kleber M."/>
            <person name="Mauceli E."/>
            <person name="MacCallum I."/>
        </authorList>
    </citation>
    <scope>NUCLEOTIDE SEQUENCE [LARGE SCALE GENOMIC DNA]</scope>
    <source>
        <strain evidence="5">Rob3c / Tucson 14021-0248.25</strain>
    </source>
</reference>
<dbReference type="PANTHER" id="PTHR11511:SF24">
    <property type="entry name" value="GH04080P"/>
    <property type="match status" value="1"/>
</dbReference>
<evidence type="ECO:0000313" key="4">
    <source>
        <dbReference type="EMBL" id="EDW48378.1"/>
    </source>
</evidence>
<dbReference type="GO" id="GO:0045735">
    <property type="term" value="F:nutrient reservoir activity"/>
    <property type="evidence" value="ECO:0007669"/>
    <property type="project" value="EnsemblMetazoa"/>
</dbReference>
<accession>B4HN96</accession>
<dbReference type="PANTHER" id="PTHR11511">
    <property type="entry name" value="LARVAL STORAGE PROTEIN/PHENOLOXIDASE"/>
    <property type="match status" value="1"/>
</dbReference>
<feature type="compositionally biased region" description="Basic and acidic residues" evidence="1">
    <location>
        <begin position="420"/>
        <end position="432"/>
    </location>
</feature>
<dbReference type="InterPro" id="IPR013788">
    <property type="entry name" value="Hemocyanin/hexamerin"/>
</dbReference>
<dbReference type="Proteomes" id="UP000001292">
    <property type="component" value="Unassembled WGS sequence"/>
</dbReference>
<dbReference type="InterPro" id="IPR005204">
    <property type="entry name" value="Hemocyanin_N"/>
</dbReference>
<evidence type="ECO:0000259" key="2">
    <source>
        <dbReference type="Pfam" id="PF00372"/>
    </source>
</evidence>
<dbReference type="InterPro" id="IPR008922">
    <property type="entry name" value="Di-copper_centre_dom_sf"/>
</dbReference>
<evidence type="ECO:0000259" key="3">
    <source>
        <dbReference type="Pfam" id="PF03722"/>
    </source>
</evidence>
<proteinExistence type="predicted"/>